<dbReference type="Pfam" id="PF01875">
    <property type="entry name" value="Memo"/>
    <property type="match status" value="1"/>
</dbReference>
<dbReference type="PANTHER" id="PTHR11060">
    <property type="entry name" value="PROTEIN MEMO1"/>
    <property type="match status" value="1"/>
</dbReference>
<evidence type="ECO:0000313" key="2">
    <source>
        <dbReference type="EMBL" id="HHM02002.1"/>
    </source>
</evidence>
<comment type="caution">
    <text evidence="2">The sequence shown here is derived from an EMBL/GenBank/DDBJ whole genome shotgun (WGS) entry which is preliminary data.</text>
</comment>
<organism evidence="2">
    <name type="scientific">Caldithrix abyssi</name>
    <dbReference type="NCBI Taxonomy" id="187145"/>
    <lineage>
        <taxon>Bacteria</taxon>
        <taxon>Pseudomonadati</taxon>
        <taxon>Calditrichota</taxon>
        <taxon>Calditrichia</taxon>
        <taxon>Calditrichales</taxon>
        <taxon>Calditrichaceae</taxon>
        <taxon>Caldithrix</taxon>
    </lineage>
</organism>
<dbReference type="PANTHER" id="PTHR11060:SF0">
    <property type="entry name" value="PROTEIN MEMO1"/>
    <property type="match status" value="1"/>
</dbReference>
<dbReference type="CDD" id="cd07361">
    <property type="entry name" value="MEMO_like"/>
    <property type="match status" value="1"/>
</dbReference>
<dbReference type="AlphaFoldDB" id="A0A7V5VEH0"/>
<protein>
    <submittedName>
        <fullName evidence="2">AmmeMemoRadiSam system protein B</fullName>
    </submittedName>
</protein>
<dbReference type="EMBL" id="DRLI01000124">
    <property type="protein sequence ID" value="HHM02002.1"/>
    <property type="molecule type" value="Genomic_DNA"/>
</dbReference>
<dbReference type="Gene3D" id="3.40.830.10">
    <property type="entry name" value="LigB-like"/>
    <property type="match status" value="1"/>
</dbReference>
<dbReference type="InterPro" id="IPR002737">
    <property type="entry name" value="MEMO1_fam"/>
</dbReference>
<evidence type="ECO:0000256" key="1">
    <source>
        <dbReference type="ARBA" id="ARBA00006315"/>
    </source>
</evidence>
<comment type="similarity">
    <text evidence="1">Belongs to the MEMO1 family.</text>
</comment>
<reference evidence="2" key="1">
    <citation type="journal article" date="2020" name="mSystems">
        <title>Genome- and Community-Level Interaction Insights into Carbon Utilization and Element Cycling Functions of Hydrothermarchaeota in Hydrothermal Sediment.</title>
        <authorList>
            <person name="Zhou Z."/>
            <person name="Liu Y."/>
            <person name="Xu W."/>
            <person name="Pan J."/>
            <person name="Luo Z.H."/>
            <person name="Li M."/>
        </authorList>
    </citation>
    <scope>NUCLEOTIDE SEQUENCE [LARGE SCALE GENOMIC DNA]</scope>
    <source>
        <strain evidence="2">HyVt-460</strain>
    </source>
</reference>
<sequence>MLVKTRFYEKMSKIVRPAGCAGSCYSKQKAILEREVAVFLENSSQLNHVNEVYGLIAPNDAQYVCGGVAARAYRQIIDHDFEYVVVVSPSHHTYFEEISIYDGDAYQTPLGTVDVDKKMVEALCAGNDKIIASTLGHEGDEHGIEIQLPFLQQILYDFKLIPIVMGNQDSENIKILSGALTRVFKGKSVLFVASTNLSNNHSYQQATTLDKTVINLVNHFDARGLESEFQNGVVEMSGGGAAITVMDVCKNMGAVKSEVVLYRNSGDMANKKEPVTGYLAAVLYS</sequence>
<proteinExistence type="inferred from homology"/>
<gene>
    <name evidence="2" type="primary">amrB</name>
    <name evidence="2" type="ORF">ENJ15_03250</name>
</gene>
<name>A0A7V5VEH0_CALAY</name>
<dbReference type="NCBIfam" id="TIGR04336">
    <property type="entry name" value="AmmeMemoSam_B"/>
    <property type="match status" value="1"/>
</dbReference>
<dbReference type="Proteomes" id="UP000885771">
    <property type="component" value="Unassembled WGS sequence"/>
</dbReference>
<accession>A0A7V5VEH0</accession>